<dbReference type="Proteomes" id="UP000015241">
    <property type="component" value="Unassembled WGS sequence"/>
</dbReference>
<feature type="compositionally biased region" description="Basic and acidic residues" evidence="1">
    <location>
        <begin position="182"/>
        <end position="202"/>
    </location>
</feature>
<dbReference type="AlphaFoldDB" id="S8G4S8"/>
<feature type="compositionally biased region" description="Basic residues" evidence="1">
    <location>
        <begin position="108"/>
        <end position="118"/>
    </location>
</feature>
<gene>
    <name evidence="2" type="ORF">FOMPIDRAFT_1021535</name>
</gene>
<dbReference type="InParanoid" id="S8G4S8"/>
<dbReference type="eggNOG" id="ENOG502T1NU">
    <property type="taxonomic scope" value="Eukaryota"/>
</dbReference>
<dbReference type="HOGENOM" id="CLU_1194921_0_0_1"/>
<proteinExistence type="predicted"/>
<dbReference type="STRING" id="743788.S8G4S8"/>
<evidence type="ECO:0000313" key="3">
    <source>
        <dbReference type="Proteomes" id="UP000015241"/>
    </source>
</evidence>
<organism evidence="2 3">
    <name type="scientific">Fomitopsis schrenkii</name>
    <name type="common">Brown rot fungus</name>
    <dbReference type="NCBI Taxonomy" id="2126942"/>
    <lineage>
        <taxon>Eukaryota</taxon>
        <taxon>Fungi</taxon>
        <taxon>Dikarya</taxon>
        <taxon>Basidiomycota</taxon>
        <taxon>Agaricomycotina</taxon>
        <taxon>Agaricomycetes</taxon>
        <taxon>Polyporales</taxon>
        <taxon>Fomitopsis</taxon>
    </lineage>
</organism>
<feature type="compositionally biased region" description="Pro residues" evidence="1">
    <location>
        <begin position="86"/>
        <end position="98"/>
    </location>
</feature>
<feature type="region of interest" description="Disordered" evidence="1">
    <location>
        <begin position="1"/>
        <end position="232"/>
    </location>
</feature>
<accession>S8G4S8</accession>
<evidence type="ECO:0000256" key="1">
    <source>
        <dbReference type="SAM" id="MobiDB-lite"/>
    </source>
</evidence>
<feature type="compositionally biased region" description="Polar residues" evidence="1">
    <location>
        <begin position="58"/>
        <end position="67"/>
    </location>
</feature>
<protein>
    <submittedName>
        <fullName evidence="2">Uncharacterized protein</fullName>
    </submittedName>
</protein>
<dbReference type="OrthoDB" id="2420608at2759"/>
<feature type="compositionally biased region" description="Pro residues" evidence="1">
    <location>
        <begin position="8"/>
        <end position="33"/>
    </location>
</feature>
<name>S8G4S8_FOMSC</name>
<evidence type="ECO:0000313" key="2">
    <source>
        <dbReference type="EMBL" id="EPT05230.1"/>
    </source>
</evidence>
<reference evidence="2 3" key="1">
    <citation type="journal article" date="2012" name="Science">
        <title>The Paleozoic origin of enzymatic lignin decomposition reconstructed from 31 fungal genomes.</title>
        <authorList>
            <person name="Floudas D."/>
            <person name="Binder M."/>
            <person name="Riley R."/>
            <person name="Barry K."/>
            <person name="Blanchette R.A."/>
            <person name="Henrissat B."/>
            <person name="Martinez A.T."/>
            <person name="Otillar R."/>
            <person name="Spatafora J.W."/>
            <person name="Yadav J.S."/>
            <person name="Aerts A."/>
            <person name="Benoit I."/>
            <person name="Boyd A."/>
            <person name="Carlson A."/>
            <person name="Copeland A."/>
            <person name="Coutinho P.M."/>
            <person name="de Vries R.P."/>
            <person name="Ferreira P."/>
            <person name="Findley K."/>
            <person name="Foster B."/>
            <person name="Gaskell J."/>
            <person name="Glotzer D."/>
            <person name="Gorecki P."/>
            <person name="Heitman J."/>
            <person name="Hesse C."/>
            <person name="Hori C."/>
            <person name="Igarashi K."/>
            <person name="Jurgens J.A."/>
            <person name="Kallen N."/>
            <person name="Kersten P."/>
            <person name="Kohler A."/>
            <person name="Kuees U."/>
            <person name="Kumar T.K.A."/>
            <person name="Kuo A."/>
            <person name="LaButti K."/>
            <person name="Larrondo L.F."/>
            <person name="Lindquist E."/>
            <person name="Ling A."/>
            <person name="Lombard V."/>
            <person name="Lucas S."/>
            <person name="Lundell T."/>
            <person name="Martin R."/>
            <person name="McLaughlin D.J."/>
            <person name="Morgenstern I."/>
            <person name="Morin E."/>
            <person name="Murat C."/>
            <person name="Nagy L.G."/>
            <person name="Nolan M."/>
            <person name="Ohm R.A."/>
            <person name="Patyshakuliyeva A."/>
            <person name="Rokas A."/>
            <person name="Ruiz-Duenas F.J."/>
            <person name="Sabat G."/>
            <person name="Salamov A."/>
            <person name="Samejima M."/>
            <person name="Schmutz J."/>
            <person name="Slot J.C."/>
            <person name="St John F."/>
            <person name="Stenlid J."/>
            <person name="Sun H."/>
            <person name="Sun S."/>
            <person name="Syed K."/>
            <person name="Tsang A."/>
            <person name="Wiebenga A."/>
            <person name="Young D."/>
            <person name="Pisabarro A."/>
            <person name="Eastwood D.C."/>
            <person name="Martin F."/>
            <person name="Cullen D."/>
            <person name="Grigoriev I.V."/>
            <person name="Hibbett D.S."/>
        </authorList>
    </citation>
    <scope>NUCLEOTIDE SEQUENCE</scope>
    <source>
        <strain evidence="3">FP-58527</strain>
    </source>
</reference>
<sequence>MGAAASLPHPPGYPPGYPPLPFPVQTPQWPPWTPTHRSHRSQQDRQSGLSSPDAGPSGSWSYNTPSHSHPYPFTFNPAYSSASLPPSSPPASSEPPSPIVRSSSLARGRSKSRGRRVSFKLDSSKRPILPSPPRFDHDDASDDAAAGGSRQVQAHGDTSEQPATRPKAQSRVSGRAGTPAVKPDKGKARADHAEDSDGSDRGRGRRRERGRTPGPPAHSERSASARAAGRKT</sequence>
<dbReference type="EMBL" id="KE504124">
    <property type="protein sequence ID" value="EPT05230.1"/>
    <property type="molecule type" value="Genomic_DNA"/>
</dbReference>
<keyword evidence="3" id="KW-1185">Reference proteome</keyword>